<dbReference type="NCBIfam" id="TIGR03980">
    <property type="entry name" value="prismane_assoc"/>
    <property type="match status" value="1"/>
</dbReference>
<proteinExistence type="predicted"/>
<dbReference type="Pfam" id="PF08984">
    <property type="entry name" value="DUF1858"/>
    <property type="match status" value="1"/>
</dbReference>
<dbReference type="SUPFAM" id="SSF140683">
    <property type="entry name" value="SP0561-like"/>
    <property type="match status" value="1"/>
</dbReference>
<evidence type="ECO:0000259" key="1">
    <source>
        <dbReference type="Pfam" id="PF08984"/>
    </source>
</evidence>
<reference evidence="2 3" key="1">
    <citation type="submission" date="2017-09" db="EMBL/GenBank/DDBJ databases">
        <title>High-quality draft genome sequence of Butyrivibrio fibrisolvens INBov1, isolated from cow rumen.</title>
        <authorList>
            <person name="Rodriguez Hernaez J."/>
            <person name="Rivarola M."/>
            <person name="Paniego N."/>
            <person name="Cravero S."/>
            <person name="Ceron Cucchi M."/>
            <person name="Martinez M.C."/>
        </authorList>
    </citation>
    <scope>NUCLEOTIDE SEQUENCE [LARGE SCALE GENOMIC DNA]</scope>
    <source>
        <strain evidence="2 3">INBov1</strain>
    </source>
</reference>
<dbReference type="PANTHER" id="PTHR39341">
    <property type="entry name" value="BSL7085 PROTEIN"/>
    <property type="match status" value="1"/>
</dbReference>
<sequence length="81" mass="8761">MSDESSEDKKEGADLITTDMLVGEIIAKHPSTAQFLMDCGMECIFCPASQMESLGEACAVHGIDGDEICAALNEKLEEYKD</sequence>
<dbReference type="InterPro" id="IPR038062">
    <property type="entry name" value="ScdA-like_N_sf"/>
</dbReference>
<dbReference type="AlphaFoldDB" id="A0A317G9E1"/>
<keyword evidence="3" id="KW-1185">Reference proteome</keyword>
<comment type="caution">
    <text evidence="2">The sequence shown here is derived from an EMBL/GenBank/DDBJ whole genome shotgun (WGS) entry which is preliminary data.</text>
</comment>
<dbReference type="InterPro" id="IPR023883">
    <property type="entry name" value="CHP03980_redox-disulphide"/>
</dbReference>
<accession>A0A317G9E1</accession>
<protein>
    <submittedName>
        <fullName evidence="2">Disulfide oxidoreductase</fullName>
    </submittedName>
</protein>
<dbReference type="InterPro" id="IPR015077">
    <property type="entry name" value="DUF1858"/>
</dbReference>
<evidence type="ECO:0000313" key="3">
    <source>
        <dbReference type="Proteomes" id="UP000245488"/>
    </source>
</evidence>
<gene>
    <name evidence="2" type="ORF">CPT75_19250</name>
</gene>
<dbReference type="EMBL" id="NXNG01000001">
    <property type="protein sequence ID" value="PWT29500.1"/>
    <property type="molecule type" value="Genomic_DNA"/>
</dbReference>
<feature type="domain" description="DUF1858" evidence="1">
    <location>
        <begin position="16"/>
        <end position="68"/>
    </location>
</feature>
<dbReference type="Proteomes" id="UP000245488">
    <property type="component" value="Chromosome"/>
</dbReference>
<evidence type="ECO:0000313" key="2">
    <source>
        <dbReference type="EMBL" id="PWT29500.1"/>
    </source>
</evidence>
<dbReference type="PANTHER" id="PTHR39341:SF1">
    <property type="entry name" value="DUF1858 DOMAIN-CONTAINING PROTEIN"/>
    <property type="match status" value="1"/>
</dbReference>
<dbReference type="Gene3D" id="1.10.3910.10">
    <property type="entry name" value="SP0561-like"/>
    <property type="match status" value="1"/>
</dbReference>
<name>A0A317G9E1_BUTFI</name>
<organism evidence="2 3">
    <name type="scientific">Butyrivibrio fibrisolvens</name>
    <dbReference type="NCBI Taxonomy" id="831"/>
    <lineage>
        <taxon>Bacteria</taxon>
        <taxon>Bacillati</taxon>
        <taxon>Bacillota</taxon>
        <taxon>Clostridia</taxon>
        <taxon>Lachnospirales</taxon>
        <taxon>Lachnospiraceae</taxon>
        <taxon>Butyrivibrio</taxon>
    </lineage>
</organism>